<evidence type="ECO:0000313" key="3">
    <source>
        <dbReference type="EMBL" id="MBW0481142.1"/>
    </source>
</evidence>
<reference evidence="3" key="1">
    <citation type="submission" date="2021-03" db="EMBL/GenBank/DDBJ databases">
        <title>Draft genome sequence of rust myrtle Austropuccinia psidii MF-1, a brazilian biotype.</title>
        <authorList>
            <person name="Quecine M.C."/>
            <person name="Pachon D.M.R."/>
            <person name="Bonatelli M.L."/>
            <person name="Correr F.H."/>
            <person name="Franceschini L.M."/>
            <person name="Leite T.F."/>
            <person name="Margarido G.R.A."/>
            <person name="Almeida C.A."/>
            <person name="Ferrarezi J.A."/>
            <person name="Labate C.A."/>
        </authorList>
    </citation>
    <scope>NUCLEOTIDE SEQUENCE</scope>
    <source>
        <strain evidence="3">MF-1</strain>
    </source>
</reference>
<dbReference type="Proteomes" id="UP000765509">
    <property type="component" value="Unassembled WGS sequence"/>
</dbReference>
<accession>A0A9Q3CEC1</accession>
<dbReference type="OrthoDB" id="2503360at2759"/>
<feature type="region of interest" description="Disordered" evidence="1">
    <location>
        <begin position="64"/>
        <end position="96"/>
    </location>
</feature>
<evidence type="ECO:0000256" key="2">
    <source>
        <dbReference type="SAM" id="Phobius"/>
    </source>
</evidence>
<keyword evidence="4" id="KW-1185">Reference proteome</keyword>
<feature type="compositionally biased region" description="Low complexity" evidence="1">
    <location>
        <begin position="69"/>
        <end position="82"/>
    </location>
</feature>
<organism evidence="3 4">
    <name type="scientific">Austropuccinia psidii MF-1</name>
    <dbReference type="NCBI Taxonomy" id="1389203"/>
    <lineage>
        <taxon>Eukaryota</taxon>
        <taxon>Fungi</taxon>
        <taxon>Dikarya</taxon>
        <taxon>Basidiomycota</taxon>
        <taxon>Pucciniomycotina</taxon>
        <taxon>Pucciniomycetes</taxon>
        <taxon>Pucciniales</taxon>
        <taxon>Sphaerophragmiaceae</taxon>
        <taxon>Austropuccinia</taxon>
    </lineage>
</organism>
<sequence>MTAINTLPYYSPQRQDHIFDEYYGGAYGQDGAPASKFIHPLTPAHYSITTHQPNIAPAEVALPPSVRFSPTRGSRSPSPSTSLERHQPGMRSGGKLPAPKAAFLECSSPTSPSFGSGFSIGRIHGEPEKQRVNNHREYLSGMPWKDLAREKEQGSSNWLRKQSQAGSKFKTVLWIIGVAASVIICLLVGKAIARKSTLTSAKPLSWANGASTQPTFGANSTNKTASSL</sequence>
<dbReference type="AlphaFoldDB" id="A0A9Q3CEC1"/>
<comment type="caution">
    <text evidence="3">The sequence shown here is derived from an EMBL/GenBank/DDBJ whole genome shotgun (WGS) entry which is preliminary data.</text>
</comment>
<feature type="region of interest" description="Disordered" evidence="1">
    <location>
        <begin position="209"/>
        <end position="228"/>
    </location>
</feature>
<protein>
    <submittedName>
        <fullName evidence="3">Uncharacterized protein</fullName>
    </submittedName>
</protein>
<dbReference type="EMBL" id="AVOT02006260">
    <property type="protein sequence ID" value="MBW0481142.1"/>
    <property type="molecule type" value="Genomic_DNA"/>
</dbReference>
<evidence type="ECO:0000256" key="1">
    <source>
        <dbReference type="SAM" id="MobiDB-lite"/>
    </source>
</evidence>
<feature type="transmembrane region" description="Helical" evidence="2">
    <location>
        <begin position="172"/>
        <end position="193"/>
    </location>
</feature>
<evidence type="ECO:0000313" key="4">
    <source>
        <dbReference type="Proteomes" id="UP000765509"/>
    </source>
</evidence>
<gene>
    <name evidence="3" type="ORF">O181_020857</name>
</gene>
<proteinExistence type="predicted"/>
<keyword evidence="2" id="KW-0812">Transmembrane</keyword>
<keyword evidence="2" id="KW-0472">Membrane</keyword>
<keyword evidence="2" id="KW-1133">Transmembrane helix</keyword>
<name>A0A9Q3CEC1_9BASI</name>